<dbReference type="InterPro" id="IPR052985">
    <property type="entry name" value="CoA-trans_III_biosynth/detox"/>
</dbReference>
<dbReference type="OrthoDB" id="9058532at2"/>
<dbReference type="GO" id="GO:0016740">
    <property type="term" value="F:transferase activity"/>
    <property type="evidence" value="ECO:0007669"/>
    <property type="project" value="UniProtKB-KW"/>
</dbReference>
<dbReference type="SUPFAM" id="SSF89796">
    <property type="entry name" value="CoA-transferase family III (CaiB/BaiF)"/>
    <property type="match status" value="2"/>
</dbReference>
<gene>
    <name evidence="1" type="primary">smtA</name>
    <name evidence="1" type="ORF">DPBNPPHM_01053</name>
</gene>
<dbReference type="AlphaFoldDB" id="A0A5S9PJT3"/>
<evidence type="ECO:0000313" key="1">
    <source>
        <dbReference type="EMBL" id="CAA0104275.1"/>
    </source>
</evidence>
<dbReference type="PANTHER" id="PTHR48229:SF1">
    <property type="entry name" value="ALPHA METHYLACYL-COA RACEMASE-RELATED"/>
    <property type="match status" value="1"/>
</dbReference>
<proteinExistence type="predicted"/>
<protein>
    <submittedName>
        <fullName evidence="1">Succinyl-CoA--L-malate CoA-transferase alpha subunit</fullName>
        <ecNumber evidence="1">2.8.3.22</ecNumber>
    </submittedName>
</protein>
<name>A0A5S9PJT3_9GAMM</name>
<dbReference type="PANTHER" id="PTHR48229">
    <property type="entry name" value="CAIB/BAIF FAMILY ENZYME (AFU_ORTHOLOGUE AFUA_1G05360)-RELATED"/>
    <property type="match status" value="1"/>
</dbReference>
<evidence type="ECO:0000313" key="2">
    <source>
        <dbReference type="Proteomes" id="UP000434580"/>
    </source>
</evidence>
<dbReference type="Gene3D" id="3.40.50.10540">
    <property type="entry name" value="Crotonobetainyl-coa:carnitine coa-transferase, domain 1"/>
    <property type="match status" value="1"/>
</dbReference>
<dbReference type="EMBL" id="CACSII010000012">
    <property type="protein sequence ID" value="CAA0104275.1"/>
    <property type="molecule type" value="Genomic_DNA"/>
</dbReference>
<dbReference type="Proteomes" id="UP000434580">
    <property type="component" value="Unassembled WGS sequence"/>
</dbReference>
<dbReference type="Pfam" id="PF02515">
    <property type="entry name" value="CoA_transf_3"/>
    <property type="match status" value="1"/>
</dbReference>
<organism evidence="1 2">
    <name type="scientific">BD1-7 clade bacterium</name>
    <dbReference type="NCBI Taxonomy" id="2029982"/>
    <lineage>
        <taxon>Bacteria</taxon>
        <taxon>Pseudomonadati</taxon>
        <taxon>Pseudomonadota</taxon>
        <taxon>Gammaproteobacteria</taxon>
        <taxon>Cellvibrionales</taxon>
        <taxon>Spongiibacteraceae</taxon>
        <taxon>BD1-7 clade</taxon>
    </lineage>
</organism>
<dbReference type="InterPro" id="IPR003673">
    <property type="entry name" value="CoA-Trfase_fam_III"/>
</dbReference>
<sequence length="495" mass="55031">MLNNRQREIYQWLGQGSHFDYDPSNYSERILQTPGYIDSDVEVNNIAVAAMTLWANAVARIADTRGLGKQGFTIDQRHASLMLNSAVLHFQNGIQFSVGPVREKLNNFYATQDDKHVFFQGSYQTLREKLLAFLDCPNSEARIQAATAGFNARDLDNQVAELGLCAAILHTREEWLSTDIGRSIAQKPMLDVSSMHHGAPVPLSKSVKRPLENIRVVDLTKVVAGPNISHQLAEQGADVIHCRHPYQDHTIPFQIEASYGKKNIFLDFSRSNDKALLQDLIRTADVVVDGLGAGGFSHAGFSKEALLALNPNLIYVQINCYDFDHAWEHRKGWEQLAQTVSGLAYLHSKGDVNNLKLIPAFFNDYLTGYLGACGVVEALLNRAEHGGAWNVRVSLVKTAMMAARFATGNGKHDPIGTHDLETYLQDEDSGIGVLTRLRPPIDFDVTKSFSGRPASYPGTDPQDIGWGEDALYSDLPRHRKSQLLDRNYIFNPISI</sequence>
<keyword evidence="1" id="KW-0808">Transferase</keyword>
<reference evidence="1 2" key="1">
    <citation type="submission" date="2019-11" db="EMBL/GenBank/DDBJ databases">
        <authorList>
            <person name="Holert J."/>
        </authorList>
    </citation>
    <scope>NUCLEOTIDE SEQUENCE [LARGE SCALE GENOMIC DNA]</scope>
    <source>
        <strain evidence="1">BC5_2</strain>
    </source>
</reference>
<dbReference type="EC" id="2.8.3.22" evidence="1"/>
<dbReference type="InterPro" id="IPR023606">
    <property type="entry name" value="CoA-Trfase_III_dom_1_sf"/>
</dbReference>
<accession>A0A5S9PJT3</accession>